<organism evidence="1 2">
    <name type="scientific">Methanosalsum natronophilum</name>
    <dbReference type="NCBI Taxonomy" id="768733"/>
    <lineage>
        <taxon>Archaea</taxon>
        <taxon>Methanobacteriati</taxon>
        <taxon>Methanobacteriota</taxon>
        <taxon>Stenosarchaea group</taxon>
        <taxon>Methanomicrobia</taxon>
        <taxon>Methanosarcinales</taxon>
        <taxon>Methanosarcinaceae</taxon>
        <taxon>Methanosalsum</taxon>
    </lineage>
</organism>
<accession>A0A424Z5D5</accession>
<comment type="caution">
    <text evidence="1">The sequence shown here is derived from an EMBL/GenBank/DDBJ whole genome shotgun (WGS) entry which is preliminary data.</text>
</comment>
<protein>
    <submittedName>
        <fullName evidence="1">Uncharacterized protein</fullName>
    </submittedName>
</protein>
<gene>
    <name evidence="1" type="ORF">D5R95_00025</name>
</gene>
<dbReference type="Proteomes" id="UP000284763">
    <property type="component" value="Unassembled WGS sequence"/>
</dbReference>
<feature type="non-terminal residue" evidence="1">
    <location>
        <position position="71"/>
    </location>
</feature>
<proteinExistence type="predicted"/>
<reference evidence="1 2" key="1">
    <citation type="submission" date="2018-08" db="EMBL/GenBank/DDBJ databases">
        <title>The metabolism and importance of syntrophic acetate oxidation coupled to methane or sulfide production in haloalkaline environments.</title>
        <authorList>
            <person name="Timmers P.H.A."/>
            <person name="Vavourakis C.D."/>
            <person name="Sorokin D.Y."/>
            <person name="Sinninghe Damste J.S."/>
            <person name="Muyzer G."/>
            <person name="Stams A.J.M."/>
            <person name="Plugge C.M."/>
        </authorList>
    </citation>
    <scope>NUCLEOTIDE SEQUENCE [LARGE SCALE GENOMIC DNA]</scope>
    <source>
        <strain evidence="1">MSAO_Arc3</strain>
    </source>
</reference>
<name>A0A424Z5D5_9EURY</name>
<dbReference type="AlphaFoldDB" id="A0A424Z5D5"/>
<evidence type="ECO:0000313" key="2">
    <source>
        <dbReference type="Proteomes" id="UP000284763"/>
    </source>
</evidence>
<sequence>MTPIEVIAGTPDDHSGLWVSDITPFPGFNLRDDLKPQAKWWIRKLSEEQKEQMRSSSVWSCFESAVPFYTE</sequence>
<dbReference type="EMBL" id="QZAB01000005">
    <property type="protein sequence ID" value="RQD93120.1"/>
    <property type="molecule type" value="Genomic_DNA"/>
</dbReference>
<evidence type="ECO:0000313" key="1">
    <source>
        <dbReference type="EMBL" id="RQD93120.1"/>
    </source>
</evidence>